<evidence type="ECO:0000313" key="4">
    <source>
        <dbReference type="Proteomes" id="UP001138751"/>
    </source>
</evidence>
<name>A0A9X9WSG7_9PROT</name>
<evidence type="ECO:0000313" key="3">
    <source>
        <dbReference type="EMBL" id="MBR0670096.1"/>
    </source>
</evidence>
<evidence type="ECO:0000256" key="1">
    <source>
        <dbReference type="SAM" id="SignalP"/>
    </source>
</evidence>
<dbReference type="EMBL" id="JAAEDM010000004">
    <property type="protein sequence ID" value="MBR0670096.1"/>
    <property type="molecule type" value="Genomic_DNA"/>
</dbReference>
<dbReference type="AlphaFoldDB" id="A0A9X9WSG7"/>
<dbReference type="RefSeq" id="WP_211860466.1">
    <property type="nucleotide sequence ID" value="NZ_JAAEDM010000004.1"/>
</dbReference>
<keyword evidence="4" id="KW-1185">Reference proteome</keyword>
<feature type="signal peptide" evidence="1">
    <location>
        <begin position="1"/>
        <end position="18"/>
    </location>
</feature>
<organism evidence="3 4">
    <name type="scientific">Neoroseomonas soli</name>
    <dbReference type="NCBI Taxonomy" id="1081025"/>
    <lineage>
        <taxon>Bacteria</taxon>
        <taxon>Pseudomonadati</taxon>
        <taxon>Pseudomonadota</taxon>
        <taxon>Alphaproteobacteria</taxon>
        <taxon>Acetobacterales</taxon>
        <taxon>Acetobacteraceae</taxon>
        <taxon>Neoroseomonas</taxon>
    </lineage>
</organism>
<dbReference type="SUPFAM" id="SSF51182">
    <property type="entry name" value="RmlC-like cupins"/>
    <property type="match status" value="1"/>
</dbReference>
<reference evidence="3" key="1">
    <citation type="submission" date="2020-01" db="EMBL/GenBank/DDBJ databases">
        <authorList>
            <person name="Rat A."/>
        </authorList>
    </citation>
    <scope>NUCLEOTIDE SEQUENCE</scope>
    <source>
        <strain evidence="3">LMG 31231</strain>
    </source>
</reference>
<accession>A0A9X9WSG7</accession>
<feature type="domain" description="Cupin type-2" evidence="2">
    <location>
        <begin position="65"/>
        <end position="130"/>
    </location>
</feature>
<dbReference type="InterPro" id="IPR014710">
    <property type="entry name" value="RmlC-like_jellyroll"/>
</dbReference>
<reference evidence="3" key="2">
    <citation type="journal article" date="2021" name="Syst. Appl. Microbiol.">
        <title>Roseomonas hellenica sp. nov., isolated from roots of wild-growing Alkanna tinctoria.</title>
        <authorList>
            <person name="Rat A."/>
            <person name="Naranjo H.D."/>
            <person name="Lebbe L."/>
            <person name="Cnockaert M."/>
            <person name="Krigas N."/>
            <person name="Grigoriadou K."/>
            <person name="Maloupa E."/>
            <person name="Willems A."/>
        </authorList>
    </citation>
    <scope>NUCLEOTIDE SEQUENCE</scope>
    <source>
        <strain evidence="3">LMG 31231</strain>
    </source>
</reference>
<evidence type="ECO:0000259" key="2">
    <source>
        <dbReference type="Pfam" id="PF07883"/>
    </source>
</evidence>
<protein>
    <submittedName>
        <fullName evidence="3">Cupin domain-containing protein</fullName>
    </submittedName>
</protein>
<keyword evidence="1" id="KW-0732">Signal</keyword>
<dbReference type="PANTHER" id="PTHR38599">
    <property type="entry name" value="CUPIN DOMAIN PROTEIN (AFU_ORTHOLOGUE AFUA_3G13620)"/>
    <property type="match status" value="1"/>
</dbReference>
<dbReference type="InterPro" id="IPR013096">
    <property type="entry name" value="Cupin_2"/>
</dbReference>
<dbReference type="Pfam" id="PF07883">
    <property type="entry name" value="Cupin_2"/>
    <property type="match status" value="1"/>
</dbReference>
<dbReference type="Proteomes" id="UP001138751">
    <property type="component" value="Unassembled WGS sequence"/>
</dbReference>
<proteinExistence type="predicted"/>
<dbReference type="PANTHER" id="PTHR38599:SF1">
    <property type="entry name" value="CUPIN DOMAIN PROTEIN (AFU_ORTHOLOGUE AFUA_3G13620)"/>
    <property type="match status" value="1"/>
</dbReference>
<comment type="caution">
    <text evidence="3">The sequence shown here is derived from an EMBL/GenBank/DDBJ whole genome shotgun (WGS) entry which is preliminary data.</text>
</comment>
<dbReference type="Gene3D" id="2.60.120.10">
    <property type="entry name" value="Jelly Rolls"/>
    <property type="match status" value="1"/>
</dbReference>
<dbReference type="InterPro" id="IPR011051">
    <property type="entry name" value="RmlC_Cupin_sf"/>
</dbReference>
<gene>
    <name evidence="3" type="ORF">GXW76_02820</name>
</gene>
<feature type="chain" id="PRO_5040839481" evidence="1">
    <location>
        <begin position="19"/>
        <end position="152"/>
    </location>
</feature>
<sequence>MRNVIVALAFGFAGTALAQQVPPMAHGTPGAHGTPAAAAPGFRPTVLLETPLLGTEQRIYRLYTIDFASGGATPRHMHPGDEIALVTVGSVTLEMEGEPPRTFQVDQTFHPRPMTPHVARNASTTGPARVSVSSITEAGKPSTIMLPPAATN</sequence>